<feature type="non-terminal residue" evidence="1">
    <location>
        <position position="1"/>
    </location>
</feature>
<protein>
    <submittedName>
        <fullName evidence="1">Uncharacterized protein</fullName>
    </submittedName>
</protein>
<gene>
    <name evidence="1" type="ORF">S03H2_42261</name>
</gene>
<evidence type="ECO:0000313" key="1">
    <source>
        <dbReference type="EMBL" id="GAH75577.1"/>
    </source>
</evidence>
<accession>X1I1K0</accession>
<reference evidence="1" key="1">
    <citation type="journal article" date="2014" name="Front. Microbiol.">
        <title>High frequency of phylogenetically diverse reductive dehalogenase-homologous genes in deep subseafloor sedimentary metagenomes.</title>
        <authorList>
            <person name="Kawai M."/>
            <person name="Futagami T."/>
            <person name="Toyoda A."/>
            <person name="Takaki Y."/>
            <person name="Nishi S."/>
            <person name="Hori S."/>
            <person name="Arai W."/>
            <person name="Tsubouchi T."/>
            <person name="Morono Y."/>
            <person name="Uchiyama I."/>
            <person name="Ito T."/>
            <person name="Fujiyama A."/>
            <person name="Inagaki F."/>
            <person name="Takami H."/>
        </authorList>
    </citation>
    <scope>NUCLEOTIDE SEQUENCE</scope>
    <source>
        <strain evidence="1">Expedition CK06-06</strain>
    </source>
</reference>
<sequence length="88" mass="10727">PFNTFRNGYIVEYLVEKNGEFAPLDNRVLEALQRARYEKLRFTSLDNFLVQIDREDREKREKAYKLSLEMKSDFYKKWNKFSTTKTFT</sequence>
<organism evidence="1">
    <name type="scientific">marine sediment metagenome</name>
    <dbReference type="NCBI Taxonomy" id="412755"/>
    <lineage>
        <taxon>unclassified sequences</taxon>
        <taxon>metagenomes</taxon>
        <taxon>ecological metagenomes</taxon>
    </lineage>
</organism>
<dbReference type="EMBL" id="BARU01026297">
    <property type="protein sequence ID" value="GAH75577.1"/>
    <property type="molecule type" value="Genomic_DNA"/>
</dbReference>
<name>X1I1K0_9ZZZZ</name>
<dbReference type="AlphaFoldDB" id="X1I1K0"/>
<comment type="caution">
    <text evidence="1">The sequence shown here is derived from an EMBL/GenBank/DDBJ whole genome shotgun (WGS) entry which is preliminary data.</text>
</comment>
<proteinExistence type="predicted"/>